<dbReference type="EMBL" id="CM056742">
    <property type="protein sequence ID" value="KAJ8678207.1"/>
    <property type="molecule type" value="Genomic_DNA"/>
</dbReference>
<evidence type="ECO:0000313" key="1">
    <source>
        <dbReference type="EMBL" id="KAJ8678207.1"/>
    </source>
</evidence>
<sequence length="1535" mass="173937">MDETNSNVPPDGEQCEPMSECDDDIPICIICQKAVHESGPDAKGCRTLKTSAIEKLRSSSLQRRDGMHKRIPKDTDTIIVHDSCRSSYNRLPSTESKSLQTSKSSTRKTSIRAKPQQEYLFKEKCLFCDGDASDDYEKQQRKNGPERARKVARVQDDSTRISILKLCKERNDHEGALVYARIESVPDLIKVGARYHYDCYPKFAKYRLTDDDGNCIDSSLDKATQFIIQYILENDDDCQFSLQDLIEKSGEVLTDWRTIKDRLNAYFFGKIVFSTIRKDCIITFLGRSKDILADFWMQKRSKDENAERAKIVTTAAKIILNDIQSKVYDVEYYKAPSNFLVDIDSDVPQSLKSFLEIIMKGTKKDSQKWDAKVCAASHIIISAARPRTFISSLLLGLSSVIHKQHASRKLIDNLSFVGFCASYRETMLFEASLVKDPESFKIEDAFIQFAFDNADENTQTLDGYGTFHVMGGIKIVTPHSKVTSQNQIKRLKNLPKAIELGKEGTMELQKYNSPVDSGLNKVIMEIVGHGANKTPLNLFNSRDLTWLYGKSSRPEVTKGFNSYMQLVSELQDFQVSRVLSLPIVNNPPSELDTVYTVLLYADRQARIMNQKHVPVTLDHPLYMKSEIILENEARDTTKSEDEKLRCFSVIGLFHLLMSTSNSISSTMDGSGLRDVFGLIYAQNSLDAILSGKAHDRAMRGHKLVMISLATLILREVEWFPEEIATLNNFLDNLENPEFDIIEILESDVMQAITKKFLDTCEKLKQRSPTAGLWIQYFGYAILLCKIIDSLKRGDWNLLMDCLKHTLPLFHATAHLNYAKATHLFLQKMLSLETIMDPIEYDLYTRQQYFTIRRKNVFYSGNPQDLTIEQVFMRTMKVAGGLTHGRGRSSSVLARFIMSMIVLTDVTYAIEFFCSHGYANSEQFSDDRKSSIKRDAQDLEKIIDYLTGHNPFEVDETESVISISTGLRGDEKVNCHQVIEVGTKLLTGTFGKKFGDIKLQRKTRVISLASAQSSITVDNDSIRIDPTLLFQRLSLLVENRDDMKEYLKLELAPYPKSLFDQDGMVKTPKSKFMDHFTPLSGKPNIAGLKYVVDGGFLLHRVVWSCNELVDDILKKYVTYVALNYSQGSIIVFDGYPTVLEARHIKSLERARRVNQNQSREVQIKKGLPIPIAKDLFLKNEKNKNRLIRMIMSELEGAGYVCKQACEDADVLIVTTAVEIWRTMSTPTMIVGEDTDLPVILTQLTDVNDEVYFFKPGKGKTPHKYYSCSSFESISLRPVVAFLHAFSGCDTVSAMFGKGKVGIVKLFQKNLNLVELAEKFNDKDAGVQDLINNGIIIISRIYDPGSDSTDLDEMRYRFFRAKTTKLSFGLEHLPPSNKAAKQHILRAYFQVQLWIGNDTIKATDFGWFESVTSSRVRCLKPLYVEDNILIPPKLMEQISCGCKKGCSNKKCSCVRVGMPCTDLCKSCHGTNCENTTDFPIEVPTDDPNIDDDGVEILNDFRVADQSTQIEIDQTDQTTLTEYRQQDESTSTEDSQCV</sequence>
<name>A0ACC2P6X4_9HYME</name>
<gene>
    <name evidence="1" type="ORF">QAD02_013994</name>
</gene>
<evidence type="ECO:0000313" key="2">
    <source>
        <dbReference type="Proteomes" id="UP001239111"/>
    </source>
</evidence>
<comment type="caution">
    <text evidence="1">The sequence shown here is derived from an EMBL/GenBank/DDBJ whole genome shotgun (WGS) entry which is preliminary data.</text>
</comment>
<keyword evidence="2" id="KW-1185">Reference proteome</keyword>
<accession>A0ACC2P6X4</accession>
<proteinExistence type="predicted"/>
<organism evidence="1 2">
    <name type="scientific">Eretmocerus hayati</name>
    <dbReference type="NCBI Taxonomy" id="131215"/>
    <lineage>
        <taxon>Eukaryota</taxon>
        <taxon>Metazoa</taxon>
        <taxon>Ecdysozoa</taxon>
        <taxon>Arthropoda</taxon>
        <taxon>Hexapoda</taxon>
        <taxon>Insecta</taxon>
        <taxon>Pterygota</taxon>
        <taxon>Neoptera</taxon>
        <taxon>Endopterygota</taxon>
        <taxon>Hymenoptera</taxon>
        <taxon>Apocrita</taxon>
        <taxon>Proctotrupomorpha</taxon>
        <taxon>Chalcidoidea</taxon>
        <taxon>Aphelinidae</taxon>
        <taxon>Aphelininae</taxon>
        <taxon>Eretmocerus</taxon>
    </lineage>
</organism>
<dbReference type="Proteomes" id="UP001239111">
    <property type="component" value="Chromosome 2"/>
</dbReference>
<protein>
    <submittedName>
        <fullName evidence="1">Uncharacterized protein</fullName>
    </submittedName>
</protein>
<reference evidence="1" key="1">
    <citation type="submission" date="2023-04" db="EMBL/GenBank/DDBJ databases">
        <title>A chromosome-level genome assembly of the parasitoid wasp Eretmocerus hayati.</title>
        <authorList>
            <person name="Zhong Y."/>
            <person name="Liu S."/>
            <person name="Liu Y."/>
        </authorList>
    </citation>
    <scope>NUCLEOTIDE SEQUENCE</scope>
    <source>
        <strain evidence="1">ZJU_SS_LIU_2023</strain>
    </source>
</reference>